<organism evidence="2 3">
    <name type="scientific">Didymosphaeria variabile</name>
    <dbReference type="NCBI Taxonomy" id="1932322"/>
    <lineage>
        <taxon>Eukaryota</taxon>
        <taxon>Fungi</taxon>
        <taxon>Dikarya</taxon>
        <taxon>Ascomycota</taxon>
        <taxon>Pezizomycotina</taxon>
        <taxon>Dothideomycetes</taxon>
        <taxon>Pleosporomycetidae</taxon>
        <taxon>Pleosporales</taxon>
        <taxon>Massarineae</taxon>
        <taxon>Didymosphaeriaceae</taxon>
        <taxon>Didymosphaeria</taxon>
    </lineage>
</organism>
<gene>
    <name evidence="2" type="ORF">N0V89_005634</name>
</gene>
<evidence type="ECO:0000313" key="3">
    <source>
        <dbReference type="Proteomes" id="UP001140513"/>
    </source>
</evidence>
<feature type="compositionally biased region" description="Basic and acidic residues" evidence="1">
    <location>
        <begin position="184"/>
        <end position="210"/>
    </location>
</feature>
<sequence length="226" mass="25703">MFIFKIPGPLPIPPVPSALPALNNMSKPDSKNRGPNQLHVYFHPHPIKSINKTHVNSIMSSLTPGAAPVDTGFYIQTCRNLFHRGTKAPFTANREASTKRKKWHIQSTTSYQELVDVYLKKGYVEATVRSVDGKENVKCTVVMVAPGEKVPKGLWKIRIWKEPVKWVVSKLMTLEGALVRARKEKVEKQKTKDEEKEALKRLEEKEKDLETESLSSEDEKDVKSWL</sequence>
<reference evidence="2" key="1">
    <citation type="submission" date="2022-10" db="EMBL/GenBank/DDBJ databases">
        <title>Tapping the CABI collections for fungal endophytes: first genome assemblies for Collariella, Neodidymelliopsis, Ascochyta clinopodiicola, Didymella pomorum, Didymosphaeria variabile, Neocosmospora piperis and Neocucurbitaria cava.</title>
        <authorList>
            <person name="Hill R."/>
        </authorList>
    </citation>
    <scope>NUCLEOTIDE SEQUENCE</scope>
    <source>
        <strain evidence="2">IMI 356815</strain>
    </source>
</reference>
<comment type="caution">
    <text evidence="2">The sequence shown here is derived from an EMBL/GenBank/DDBJ whole genome shotgun (WGS) entry which is preliminary data.</text>
</comment>
<protein>
    <submittedName>
        <fullName evidence="2">Uncharacterized protein</fullName>
    </submittedName>
</protein>
<keyword evidence="3" id="KW-1185">Reference proteome</keyword>
<evidence type="ECO:0000256" key="1">
    <source>
        <dbReference type="SAM" id="MobiDB-lite"/>
    </source>
</evidence>
<dbReference type="RefSeq" id="XP_056071677.1">
    <property type="nucleotide sequence ID" value="XM_056214410.1"/>
</dbReference>
<dbReference type="EMBL" id="JAPEUX010000004">
    <property type="protein sequence ID" value="KAJ4353903.1"/>
    <property type="molecule type" value="Genomic_DNA"/>
</dbReference>
<dbReference type="GeneID" id="80909164"/>
<accession>A0A9W9CBX5</accession>
<dbReference type="AlphaFoldDB" id="A0A9W9CBX5"/>
<evidence type="ECO:0000313" key="2">
    <source>
        <dbReference type="EMBL" id="KAJ4353903.1"/>
    </source>
</evidence>
<dbReference type="Proteomes" id="UP001140513">
    <property type="component" value="Unassembled WGS sequence"/>
</dbReference>
<proteinExistence type="predicted"/>
<dbReference type="OrthoDB" id="3796265at2759"/>
<name>A0A9W9CBX5_9PLEO</name>
<feature type="region of interest" description="Disordered" evidence="1">
    <location>
        <begin position="183"/>
        <end position="226"/>
    </location>
</feature>